<evidence type="ECO:0000313" key="2">
    <source>
        <dbReference type="Proteomes" id="UP001231649"/>
    </source>
</evidence>
<dbReference type="EMBL" id="CM056799">
    <property type="protein sequence ID" value="KAJ8710474.1"/>
    <property type="molecule type" value="Genomic_DNA"/>
</dbReference>
<name>A0ACC2Q7V2_9NEOP</name>
<comment type="caution">
    <text evidence="1">The sequence shown here is derived from an EMBL/GenBank/DDBJ whole genome shotgun (WGS) entry which is preliminary data.</text>
</comment>
<sequence length="1495" mass="170609">MDNMDTFMSSEGSRLSGYDHSPKEGCHGSNIKVVPLPQIRLCSSNVKFSRLFTNTRLARTCSWHRLLRTFGSAATMLLAVLLHLLIFHLLTASVPDVSTPVPPKDKSPPLEHKAKPRKDTEYKIKYIKHCPAAGYFFKREASANALEPYTCNLCFCQGDHVAVCWKRDNRRCDKESFHYQRGAKKREKRSPGFSDIFFRDASRDVFNKNEKTQCKPYESSFSDDCPPADWCTGCTVCDCDANGHWDCHLLSFCPDDKTKSKKPKGPSPSWPFLPPFIDKTKEKLINSSTMEPTTRPTVNTKKPNNKNKPEIQRIGKRKQPQQKRFVKKKPTQKVGKAPNPKNMKTQVKYTNVTPKKPNSTKNKIIKKNIAHKPVQIKKSNKVALETEIARKMMKTVMQNLRKSVSAKVKTMTEIARQNANNVRNQKAWAKVNKPKNVKKRQIKKPTMKPPVKKPSKKPPTKKSNTKSLMKTMAPVKKPIYRVKTTKKPYTRQNFRNKRDVAVTEPLGNSAELNTTNSAELNTTNSTQINNTNSADLNNTNSAELNTTNSTDSSLILTVIPVDSNSLAPDDGNSSFTLIENTTFPGNAYYKYTLVSEEPRTKLEVKFEDATPTQFNKTETIFNLLGEQVNSNVSTEKRHIKNNDANKIINLTKINPEENELKFSKWSNLKIPNNKIFISESNIKLKSLTKLMSQTTKTILQKPPNRTPEKKVEKTLNHRKYNMVKLIHSKCMFPNCNNNININTPTKSKGDFHGYITKVLSNSHKNNTTKRRRKPGVLKYLKRIFNKIFKGKRAPDKMNKHQLIQTLCENFGPCSKVNRKDKVLLNLKLSELDKETTKILKTVKIIKGLLKLFELPKTANGDDQKQGNFRNDIQILNNILKGLYSENDQTLTETQRTQIGYIKTSTQDFIESVSKFASLLNELIVILTKDHTNRFKNKTKNYFSNRNLSKDNPFQSLRNLLVRFNLVQNTFMKQMYEQLNNFENKINEKPKVSEVKDLNNSVAIESISRDIIHNLRKLKRLAQTVSFRGKGMTRTKRHTGRDDDATEYLLMMMEYLIKQNHALDAEPVNDGIDLLIEAIKNAPDIKAIKKKVLDYTPVIHSDTTTTSTPSSLSTIIVEDPEPISDDESPSDSDATENKTSSSEDSGKTKTEDNESKLKENKEFIDVITDDEKEFEDKFQFDRRVESDKTEEITETAFFRRLGAEENIMHEAENTPETSTLRNTIVPLEMETTNDKTDNRDDFNVEKTLAIESNNLDNKLVEYSETTAKKTEMFTGDIDEDSFLSSTTSTTESEVPTSTLPYYSTQPFEAQKSITKMMQQTLESSDDIKNSDGDKKARLKWIEENFGKESEKGFIDSDEMNSTLSITSVTAQTLTAKTIDKIDDTFITRDKGDVNDNVNEKEIAEESEKVNVRDKPIENHQSKSKRVQIKINRSEDETETKKTQAKLSAEEVMFRKQMELLNSLDYGTEKAEVYEVDSKDSNVDEPNTGDSFPSYYV</sequence>
<dbReference type="Proteomes" id="UP001231649">
    <property type="component" value="Chromosome 23"/>
</dbReference>
<protein>
    <submittedName>
        <fullName evidence="1">Uncharacterized protein</fullName>
    </submittedName>
</protein>
<organism evidence="1 2">
    <name type="scientific">Mythimna loreyi</name>
    <dbReference type="NCBI Taxonomy" id="667449"/>
    <lineage>
        <taxon>Eukaryota</taxon>
        <taxon>Metazoa</taxon>
        <taxon>Ecdysozoa</taxon>
        <taxon>Arthropoda</taxon>
        <taxon>Hexapoda</taxon>
        <taxon>Insecta</taxon>
        <taxon>Pterygota</taxon>
        <taxon>Neoptera</taxon>
        <taxon>Endopterygota</taxon>
        <taxon>Lepidoptera</taxon>
        <taxon>Glossata</taxon>
        <taxon>Ditrysia</taxon>
        <taxon>Noctuoidea</taxon>
        <taxon>Noctuidae</taxon>
        <taxon>Noctuinae</taxon>
        <taxon>Hadenini</taxon>
        <taxon>Mythimna</taxon>
    </lineage>
</organism>
<evidence type="ECO:0000313" key="1">
    <source>
        <dbReference type="EMBL" id="KAJ8710474.1"/>
    </source>
</evidence>
<reference evidence="1" key="1">
    <citation type="submission" date="2023-03" db="EMBL/GenBank/DDBJ databases">
        <title>Chromosome-level genomes of two armyworms, Mythimna separata and Mythimna loreyi, provide insights into the biosynthesis and reception of sex pheromones.</title>
        <authorList>
            <person name="Zhao H."/>
        </authorList>
    </citation>
    <scope>NUCLEOTIDE SEQUENCE</scope>
    <source>
        <strain evidence="1">BeijingLab</strain>
    </source>
</reference>
<keyword evidence="2" id="KW-1185">Reference proteome</keyword>
<gene>
    <name evidence="1" type="ORF">PYW08_008989</name>
</gene>
<accession>A0ACC2Q7V2</accession>
<proteinExistence type="predicted"/>